<feature type="compositionally biased region" description="Low complexity" evidence="1">
    <location>
        <begin position="82"/>
        <end position="91"/>
    </location>
</feature>
<dbReference type="HOGENOM" id="CLU_1283738_0_0_1"/>
<proteinExistence type="predicted"/>
<dbReference type="EMBL" id="KN832577">
    <property type="protein sequence ID" value="KII83488.1"/>
    <property type="molecule type" value="Genomic_DNA"/>
</dbReference>
<feature type="region of interest" description="Disordered" evidence="1">
    <location>
        <begin position="185"/>
        <end position="209"/>
    </location>
</feature>
<evidence type="ECO:0000313" key="2">
    <source>
        <dbReference type="EMBL" id="KII83488.1"/>
    </source>
</evidence>
<dbReference type="Proteomes" id="UP000053263">
    <property type="component" value="Unassembled WGS sequence"/>
</dbReference>
<feature type="region of interest" description="Disordered" evidence="1">
    <location>
        <begin position="16"/>
        <end position="39"/>
    </location>
</feature>
<keyword evidence="3" id="KW-1185">Reference proteome</keyword>
<reference evidence="2 3" key="1">
    <citation type="submission" date="2014-06" db="EMBL/GenBank/DDBJ databases">
        <title>Evolutionary Origins and Diversification of the Mycorrhizal Mutualists.</title>
        <authorList>
            <consortium name="DOE Joint Genome Institute"/>
            <consortium name="Mycorrhizal Genomics Consortium"/>
            <person name="Kohler A."/>
            <person name="Kuo A."/>
            <person name="Nagy L.G."/>
            <person name="Floudas D."/>
            <person name="Copeland A."/>
            <person name="Barry K.W."/>
            <person name="Cichocki N."/>
            <person name="Veneault-Fourrey C."/>
            <person name="LaButti K."/>
            <person name="Lindquist E.A."/>
            <person name="Lipzen A."/>
            <person name="Lundell T."/>
            <person name="Morin E."/>
            <person name="Murat C."/>
            <person name="Riley R."/>
            <person name="Ohm R."/>
            <person name="Sun H."/>
            <person name="Tunlid A."/>
            <person name="Henrissat B."/>
            <person name="Grigoriev I.V."/>
            <person name="Hibbett D.S."/>
            <person name="Martin F."/>
        </authorList>
    </citation>
    <scope>NUCLEOTIDE SEQUENCE [LARGE SCALE GENOMIC DNA]</scope>
    <source>
        <strain evidence="2 3">FD-325 SS-3</strain>
    </source>
</reference>
<feature type="region of interest" description="Disordered" evidence="1">
    <location>
        <begin position="126"/>
        <end position="152"/>
    </location>
</feature>
<feature type="compositionally biased region" description="Low complexity" evidence="1">
    <location>
        <begin position="185"/>
        <end position="194"/>
    </location>
</feature>
<protein>
    <submittedName>
        <fullName evidence="2">Unplaced genomic scaffold PLICRscaffold_24, whole genome shotgun sequence</fullName>
    </submittedName>
</protein>
<accession>A0A0C9T5V0</accession>
<evidence type="ECO:0000256" key="1">
    <source>
        <dbReference type="SAM" id="MobiDB-lite"/>
    </source>
</evidence>
<sequence length="215" mass="23702">MPARVDVHVVNRTSFQRTSLEAGGGAERQATTTTSSRRRPCISPARLGSAISSFLNYMSRYLRISTTATSAHLPPTPAPSREPGTGTPETKTTARDASRRLVLVASLTAPANRQPRHTIRAHRLARAVSQRMRDDETRRQPASRPRHSTHRHRLPFRRLRGPAQIATLSTRLWARRLARACETTTTGVSSSSLHSPPPPTANLATQYGPTVWHAL</sequence>
<name>A0A0C9T5V0_PLICR</name>
<feature type="region of interest" description="Disordered" evidence="1">
    <location>
        <begin position="68"/>
        <end position="95"/>
    </location>
</feature>
<evidence type="ECO:0000313" key="3">
    <source>
        <dbReference type="Proteomes" id="UP000053263"/>
    </source>
</evidence>
<organism evidence="2 3">
    <name type="scientific">Plicaturopsis crispa FD-325 SS-3</name>
    <dbReference type="NCBI Taxonomy" id="944288"/>
    <lineage>
        <taxon>Eukaryota</taxon>
        <taxon>Fungi</taxon>
        <taxon>Dikarya</taxon>
        <taxon>Basidiomycota</taxon>
        <taxon>Agaricomycotina</taxon>
        <taxon>Agaricomycetes</taxon>
        <taxon>Agaricomycetidae</taxon>
        <taxon>Amylocorticiales</taxon>
        <taxon>Amylocorticiaceae</taxon>
        <taxon>Plicatura</taxon>
        <taxon>Plicaturopsis crispa</taxon>
    </lineage>
</organism>
<gene>
    <name evidence="2" type="ORF">PLICRDRAFT_449772</name>
</gene>
<dbReference type="AlphaFoldDB" id="A0A0C9T5V0"/>